<dbReference type="PANTHER" id="PTHR43289:SF34">
    <property type="entry name" value="SERINE_THREONINE-PROTEIN KINASE YBDM-RELATED"/>
    <property type="match status" value="1"/>
</dbReference>
<dbReference type="Proteomes" id="UP000613974">
    <property type="component" value="Unassembled WGS sequence"/>
</dbReference>
<evidence type="ECO:0000313" key="6">
    <source>
        <dbReference type="EMBL" id="GHI68259.1"/>
    </source>
</evidence>
<evidence type="ECO:0000256" key="4">
    <source>
        <dbReference type="ARBA" id="ARBA00022840"/>
    </source>
</evidence>
<evidence type="ECO:0000313" key="7">
    <source>
        <dbReference type="Proteomes" id="UP000613974"/>
    </source>
</evidence>
<feature type="domain" description="Protein kinase" evidence="5">
    <location>
        <begin position="1"/>
        <end position="249"/>
    </location>
</feature>
<reference evidence="7" key="1">
    <citation type="submission" date="2023-07" db="EMBL/GenBank/DDBJ databases">
        <title>Whole genome shotgun sequence of Streptomyces nojiriensis NBRC 13794.</title>
        <authorList>
            <person name="Komaki H."/>
            <person name="Tamura T."/>
        </authorList>
    </citation>
    <scope>NUCLEOTIDE SEQUENCE [LARGE SCALE GENOMIC DNA]</scope>
    <source>
        <strain evidence="7">NBRC 13794</strain>
    </source>
</reference>
<dbReference type="InterPro" id="IPR000719">
    <property type="entry name" value="Prot_kinase_dom"/>
</dbReference>
<evidence type="ECO:0000256" key="3">
    <source>
        <dbReference type="ARBA" id="ARBA00022777"/>
    </source>
</evidence>
<evidence type="ECO:0000256" key="2">
    <source>
        <dbReference type="ARBA" id="ARBA00022741"/>
    </source>
</evidence>
<dbReference type="PROSITE" id="PS00108">
    <property type="entry name" value="PROTEIN_KINASE_ST"/>
    <property type="match status" value="1"/>
</dbReference>
<comment type="caution">
    <text evidence="6">The sequence shown here is derived from an EMBL/GenBank/DDBJ whole genome shotgun (WGS) entry which is preliminary data.</text>
</comment>
<gene>
    <name evidence="6" type="primary">afsK_1</name>
    <name evidence="6" type="ORF">Snoj_21770</name>
</gene>
<dbReference type="Gene3D" id="3.30.200.20">
    <property type="entry name" value="Phosphorylase Kinase, domain 1"/>
    <property type="match status" value="1"/>
</dbReference>
<keyword evidence="3 6" id="KW-0418">Kinase</keyword>
<dbReference type="Pfam" id="PF13360">
    <property type="entry name" value="PQQ_2"/>
    <property type="match status" value="2"/>
</dbReference>
<dbReference type="SMART" id="SM00220">
    <property type="entry name" value="S_TKc"/>
    <property type="match status" value="1"/>
</dbReference>
<keyword evidence="2" id="KW-0547">Nucleotide-binding</keyword>
<dbReference type="EMBL" id="BNEC01000003">
    <property type="protein sequence ID" value="GHI68259.1"/>
    <property type="molecule type" value="Genomic_DNA"/>
</dbReference>
<proteinExistence type="predicted"/>
<dbReference type="GO" id="GO:0016301">
    <property type="term" value="F:kinase activity"/>
    <property type="evidence" value="ECO:0007669"/>
    <property type="project" value="UniProtKB-KW"/>
</dbReference>
<sequence length="707" mass="74557">MGRVYLAATPGGRAVAVKVVRESYARDPRFRERFRAETEAVLKVSGAFTAPVLSADPDAEQPWLATAYLPAPSLEEAVTAHGPLPERTWHRLAAGLTEALAAIHAAGLVHRDLKPSNVLLTEDGPYVIDFGISRAVDRSGLTGADRLVGTAGYMPPEQLAGRTCTAAGDVFSLGATLVFAATGHGAFGDGPLHTVMYRSARGEPDLTGLPEELRPALAACLMKEARERPTLPQVAAMFGATALPSAGWLPESLTRELRDRQTAARDALRGEPAPQLGRRRILAVAAGAATALSVGGYLTYRGRPSREPRPPRLLWQKPLPEGFSKVWQRAGGRLLVSNTKGAGVAALDPDTGNLVWQSKPFGPAPSVTDGHTVYAVEVDGALHARDVATGASRWHFTPPDDAQPTESDLTARAGADGWAYVTSTKTGELYALDEKGTLRWHQSAPLAIIHPCGGVLLCVVPARSGSDFRRIVRAVDPHSGQPLWSHAPEIFGIGRNPSTDLAVALRYDTAELTALRLRDGHALWTVPTGLDPSDQITDVTLAGEVLLSGDGRTVIFKQSSASGSFAAVDSADGSVLWRQHTPGVQTLSPFGGTLLTTPAPPVGTVTAGNGPLVAYGLRDGRERWRTPDLGKGLAQVLAAPAGMVLLGVDGGSHPGLYAYNLADGKQVWHLSYQVAGAQAPSWAAVVSGNRLWVSGNSTLLAFALETA</sequence>
<dbReference type="InterPro" id="IPR018391">
    <property type="entry name" value="PQQ_b-propeller_rpt"/>
</dbReference>
<dbReference type="InterPro" id="IPR011009">
    <property type="entry name" value="Kinase-like_dom_sf"/>
</dbReference>
<dbReference type="CDD" id="cd14014">
    <property type="entry name" value="STKc_PknB_like"/>
    <property type="match status" value="1"/>
</dbReference>
<dbReference type="Gene3D" id="2.40.128.630">
    <property type="match status" value="1"/>
</dbReference>
<organism evidence="6 7">
    <name type="scientific">Streptomyces nojiriensis</name>
    <dbReference type="NCBI Taxonomy" id="66374"/>
    <lineage>
        <taxon>Bacteria</taxon>
        <taxon>Bacillati</taxon>
        <taxon>Actinomycetota</taxon>
        <taxon>Actinomycetes</taxon>
        <taxon>Kitasatosporales</taxon>
        <taxon>Streptomycetaceae</taxon>
        <taxon>Streptomyces</taxon>
    </lineage>
</organism>
<name>A0ABQ3SJE2_9ACTN</name>
<dbReference type="InterPro" id="IPR011047">
    <property type="entry name" value="Quinoprotein_ADH-like_sf"/>
</dbReference>
<dbReference type="SUPFAM" id="SSF56112">
    <property type="entry name" value="Protein kinase-like (PK-like)"/>
    <property type="match status" value="1"/>
</dbReference>
<dbReference type="SMART" id="SM00564">
    <property type="entry name" value="PQQ"/>
    <property type="match status" value="5"/>
</dbReference>
<keyword evidence="7" id="KW-1185">Reference proteome</keyword>
<keyword evidence="4" id="KW-0067">ATP-binding</keyword>
<dbReference type="PANTHER" id="PTHR43289">
    <property type="entry name" value="MITOGEN-ACTIVATED PROTEIN KINASE KINASE KINASE 20-RELATED"/>
    <property type="match status" value="1"/>
</dbReference>
<accession>A0ABQ3SJE2</accession>
<dbReference type="InterPro" id="IPR008271">
    <property type="entry name" value="Ser/Thr_kinase_AS"/>
</dbReference>
<evidence type="ECO:0000259" key="5">
    <source>
        <dbReference type="PROSITE" id="PS50011"/>
    </source>
</evidence>
<evidence type="ECO:0000256" key="1">
    <source>
        <dbReference type="ARBA" id="ARBA00022679"/>
    </source>
</evidence>
<protein>
    <submittedName>
        <fullName evidence="6">Serine/threonine-protein kinase AfsK</fullName>
    </submittedName>
</protein>
<dbReference type="SUPFAM" id="SSF50998">
    <property type="entry name" value="Quinoprotein alcohol dehydrogenase-like"/>
    <property type="match status" value="1"/>
</dbReference>
<dbReference type="Gene3D" id="2.130.10.10">
    <property type="entry name" value="YVTN repeat-like/Quinoprotein amine dehydrogenase"/>
    <property type="match status" value="2"/>
</dbReference>
<dbReference type="Pfam" id="PF00069">
    <property type="entry name" value="Pkinase"/>
    <property type="match status" value="1"/>
</dbReference>
<dbReference type="InterPro" id="IPR002372">
    <property type="entry name" value="PQQ_rpt_dom"/>
</dbReference>
<dbReference type="InterPro" id="IPR015943">
    <property type="entry name" value="WD40/YVTN_repeat-like_dom_sf"/>
</dbReference>
<dbReference type="Gene3D" id="1.10.510.10">
    <property type="entry name" value="Transferase(Phosphotransferase) domain 1"/>
    <property type="match status" value="1"/>
</dbReference>
<keyword evidence="1" id="KW-0808">Transferase</keyword>
<dbReference type="PROSITE" id="PS50011">
    <property type="entry name" value="PROTEIN_KINASE_DOM"/>
    <property type="match status" value="1"/>
</dbReference>